<dbReference type="AlphaFoldDB" id="A0A7S1R9Y2"/>
<name>A0A7S1R9Y2_ALECA</name>
<gene>
    <name evidence="1" type="ORF">ACAT0790_LOCUS36754</name>
</gene>
<proteinExistence type="predicted"/>
<reference evidence="1" key="1">
    <citation type="submission" date="2021-01" db="EMBL/GenBank/DDBJ databases">
        <authorList>
            <person name="Corre E."/>
            <person name="Pelletier E."/>
            <person name="Niang G."/>
            <person name="Scheremetjew M."/>
            <person name="Finn R."/>
            <person name="Kale V."/>
            <person name="Holt S."/>
            <person name="Cochrane G."/>
            <person name="Meng A."/>
            <person name="Brown T."/>
            <person name="Cohen L."/>
        </authorList>
    </citation>
    <scope>NUCLEOTIDE SEQUENCE</scope>
    <source>
        <strain evidence="1">OF101</strain>
    </source>
</reference>
<sequence>MLRGRRRARPSVCRFHSSTIVNNTGVDKKSKMRTLGVVSHKGRSCSLVEWSLPESFSTLDDWLDHWKYGVAGSGRQDAESKFWRQRTVMAVQQKLEARCRPDFSGRESRPGEDTFEIFTLHLDGELTNPPLALALADRQPFPMGGYDALHIAQLVASPEVPQELVGAGAALVRALLPVASDAGQVLTVEPQSKNLEAYFSRLGFMHAPTVDRYLWFLADTGGSDAQPLVELRFVLGSRDDHDRLLAAFKRPASWISSSEEVFVTLREDYSRCNVMAIRMSRLETIARAEASARHFYRSGAGGAYKAGASEPVEVSDAMTVMRNPCMLDQLDWTTAQLLGASDGVGPRYVITGRCTIAQRAFPLAGVPGTGLEMVIDELELPVTAEPVFSVSVHAPLPGVDEVSSAVKSLLDKFGVRASFRPAPEAWNLEVVQSNGLVAAGLAPDEVAEEEDWEEFD</sequence>
<organism evidence="1">
    <name type="scientific">Alexandrium catenella</name>
    <name type="common">Red tide dinoflagellate</name>
    <name type="synonym">Gonyaulax catenella</name>
    <dbReference type="NCBI Taxonomy" id="2925"/>
    <lineage>
        <taxon>Eukaryota</taxon>
        <taxon>Sar</taxon>
        <taxon>Alveolata</taxon>
        <taxon>Dinophyceae</taxon>
        <taxon>Gonyaulacales</taxon>
        <taxon>Pyrocystaceae</taxon>
        <taxon>Alexandrium</taxon>
    </lineage>
</organism>
<dbReference type="EMBL" id="HBGE01061333">
    <property type="protein sequence ID" value="CAD9159989.1"/>
    <property type="molecule type" value="Transcribed_RNA"/>
</dbReference>
<accession>A0A7S1R9Y2</accession>
<evidence type="ECO:0000313" key="1">
    <source>
        <dbReference type="EMBL" id="CAD9159989.1"/>
    </source>
</evidence>
<protein>
    <submittedName>
        <fullName evidence="1">Uncharacterized protein</fullName>
    </submittedName>
</protein>